<feature type="compositionally biased region" description="Basic and acidic residues" evidence="1">
    <location>
        <begin position="28"/>
        <end position="37"/>
    </location>
</feature>
<dbReference type="EMBL" id="AMZH03006073">
    <property type="protein sequence ID" value="RRT64743.1"/>
    <property type="molecule type" value="Genomic_DNA"/>
</dbReference>
<reference evidence="2 3" key="1">
    <citation type="journal article" date="2014" name="Agronomy (Basel)">
        <title>A Draft Genome Sequence for Ensete ventricosum, the Drought-Tolerant Tree Against Hunger.</title>
        <authorList>
            <person name="Harrison J."/>
            <person name="Moore K.A."/>
            <person name="Paszkiewicz K."/>
            <person name="Jones T."/>
            <person name="Grant M."/>
            <person name="Ambacheew D."/>
            <person name="Muzemil S."/>
            <person name="Studholme D.J."/>
        </authorList>
    </citation>
    <scope>NUCLEOTIDE SEQUENCE [LARGE SCALE GENOMIC DNA]</scope>
</reference>
<accession>A0A426ZL62</accession>
<feature type="region of interest" description="Disordered" evidence="1">
    <location>
        <begin position="1"/>
        <end position="51"/>
    </location>
</feature>
<evidence type="ECO:0000313" key="2">
    <source>
        <dbReference type="EMBL" id="RRT64743.1"/>
    </source>
</evidence>
<dbReference type="AlphaFoldDB" id="A0A426ZL62"/>
<proteinExistence type="predicted"/>
<evidence type="ECO:0000256" key="1">
    <source>
        <dbReference type="SAM" id="MobiDB-lite"/>
    </source>
</evidence>
<evidence type="ECO:0000313" key="3">
    <source>
        <dbReference type="Proteomes" id="UP000287651"/>
    </source>
</evidence>
<gene>
    <name evidence="2" type="ORF">B296_00034068</name>
</gene>
<organism evidence="2 3">
    <name type="scientific">Ensete ventricosum</name>
    <name type="common">Abyssinian banana</name>
    <name type="synonym">Musa ensete</name>
    <dbReference type="NCBI Taxonomy" id="4639"/>
    <lineage>
        <taxon>Eukaryota</taxon>
        <taxon>Viridiplantae</taxon>
        <taxon>Streptophyta</taxon>
        <taxon>Embryophyta</taxon>
        <taxon>Tracheophyta</taxon>
        <taxon>Spermatophyta</taxon>
        <taxon>Magnoliopsida</taxon>
        <taxon>Liliopsida</taxon>
        <taxon>Zingiberales</taxon>
        <taxon>Musaceae</taxon>
        <taxon>Ensete</taxon>
    </lineage>
</organism>
<dbReference type="Proteomes" id="UP000287651">
    <property type="component" value="Unassembled WGS sequence"/>
</dbReference>
<name>A0A426ZL62_ENSVE</name>
<protein>
    <submittedName>
        <fullName evidence="2">Uncharacterized protein</fullName>
    </submittedName>
</protein>
<sequence length="51" mass="5499">MKIRDAPPERSSFGKKGYGAANGTQRSPEGRTDRAWRNPDASAASPPRSDP</sequence>
<comment type="caution">
    <text evidence="2">The sequence shown here is derived from an EMBL/GenBank/DDBJ whole genome shotgun (WGS) entry which is preliminary data.</text>
</comment>